<dbReference type="AlphaFoldDB" id="A0A0R3LA53"/>
<comment type="subcellular location">
    <subcellularLocation>
        <location evidence="1">Membrane</location>
        <topology evidence="1">Multi-pass membrane protein</topology>
    </subcellularLocation>
</comment>
<dbReference type="STRING" id="280332.CQ12_21090"/>
<evidence type="ECO:0000256" key="3">
    <source>
        <dbReference type="ARBA" id="ARBA00022989"/>
    </source>
</evidence>
<dbReference type="GO" id="GO:0016020">
    <property type="term" value="C:membrane"/>
    <property type="evidence" value="ECO:0007669"/>
    <property type="project" value="UniProtKB-SubCell"/>
</dbReference>
<keyword evidence="4 5" id="KW-0472">Membrane</keyword>
<evidence type="ECO:0000256" key="1">
    <source>
        <dbReference type="ARBA" id="ARBA00004141"/>
    </source>
</evidence>
<reference evidence="6 7" key="1">
    <citation type="submission" date="2014-03" db="EMBL/GenBank/DDBJ databases">
        <title>Bradyrhizobium valentinum sp. nov., isolated from effective nodules of Lupinus mariae-josephae, a lupine endemic of basic-lime soils in Eastern Spain.</title>
        <authorList>
            <person name="Duran D."/>
            <person name="Rey L."/>
            <person name="Navarro A."/>
            <person name="Busquets A."/>
            <person name="Imperial J."/>
            <person name="Ruiz-Argueso T."/>
        </authorList>
    </citation>
    <scope>NUCLEOTIDE SEQUENCE [LARGE SCALE GENOMIC DNA]</scope>
    <source>
        <strain evidence="6 7">PAC68</strain>
    </source>
</reference>
<evidence type="ECO:0000256" key="4">
    <source>
        <dbReference type="ARBA" id="ARBA00023136"/>
    </source>
</evidence>
<name>A0A0R3LA53_9BRAD</name>
<feature type="transmembrane region" description="Helical" evidence="5">
    <location>
        <begin position="60"/>
        <end position="77"/>
    </location>
</feature>
<evidence type="ECO:0000256" key="5">
    <source>
        <dbReference type="SAM" id="Phobius"/>
    </source>
</evidence>
<feature type="transmembrane region" description="Helical" evidence="5">
    <location>
        <begin position="20"/>
        <end position="39"/>
    </location>
</feature>
<keyword evidence="6" id="KW-0489">Methyltransferase</keyword>
<dbReference type="Gene3D" id="1.20.120.1630">
    <property type="match status" value="1"/>
</dbReference>
<dbReference type="PANTHER" id="PTHR12714:SF24">
    <property type="entry name" value="SLR1182 PROTEIN"/>
    <property type="match status" value="1"/>
</dbReference>
<dbReference type="OrthoDB" id="9816156at2"/>
<gene>
    <name evidence="6" type="ORF">CQ12_21090</name>
</gene>
<keyword evidence="3 5" id="KW-1133">Transmembrane helix</keyword>
<dbReference type="GO" id="GO:0004671">
    <property type="term" value="F:protein C-terminal S-isoprenylcysteine carboxyl O-methyltransferase activity"/>
    <property type="evidence" value="ECO:0007669"/>
    <property type="project" value="InterPro"/>
</dbReference>
<keyword evidence="7" id="KW-1185">Reference proteome</keyword>
<dbReference type="Proteomes" id="UP000050863">
    <property type="component" value="Unassembled WGS sequence"/>
</dbReference>
<feature type="transmembrane region" description="Helical" evidence="5">
    <location>
        <begin position="144"/>
        <end position="167"/>
    </location>
</feature>
<proteinExistence type="predicted"/>
<feature type="transmembrane region" description="Helical" evidence="5">
    <location>
        <begin position="83"/>
        <end position="106"/>
    </location>
</feature>
<accession>A0A0R3LA53</accession>
<organism evidence="6 7">
    <name type="scientific">Bradyrhizobium jicamae</name>
    <dbReference type="NCBI Taxonomy" id="280332"/>
    <lineage>
        <taxon>Bacteria</taxon>
        <taxon>Pseudomonadati</taxon>
        <taxon>Pseudomonadota</taxon>
        <taxon>Alphaproteobacteria</taxon>
        <taxon>Hyphomicrobiales</taxon>
        <taxon>Nitrobacteraceae</taxon>
        <taxon>Bradyrhizobium</taxon>
    </lineage>
</organism>
<keyword evidence="6" id="KW-0808">Transferase</keyword>
<keyword evidence="2 5" id="KW-0812">Transmembrane</keyword>
<dbReference type="InterPro" id="IPR007269">
    <property type="entry name" value="ICMT_MeTrfase"/>
</dbReference>
<sequence length="208" mass="22985">MLNDPSQWLAFVFSGWTTTWPTQLLAIIWILWVISWVAASFWSGQTRKNVMSSDSLKYRSLIYMGAILFLPLTGKVLGEKPLWQFGSAGIYVLACLVLVGISFTWWGRIHLGRFWSNAITHKEGHQVIDTGPYGMVRHPIYTGLIAGMLVTGIAVGTVTAILGAALISLGMGLKARMEEGFLTAELGADAYGSYCRRVPMLIPFLRPT</sequence>
<dbReference type="RefSeq" id="WP_057837278.1">
    <property type="nucleotide sequence ID" value="NZ_LLXZ01000127.1"/>
</dbReference>
<evidence type="ECO:0000313" key="7">
    <source>
        <dbReference type="Proteomes" id="UP000050863"/>
    </source>
</evidence>
<protein>
    <submittedName>
        <fullName evidence="6">Protein-S-isoprenylcysteine methyltransferase</fullName>
    </submittedName>
</protein>
<dbReference type="GO" id="GO:0032259">
    <property type="term" value="P:methylation"/>
    <property type="evidence" value="ECO:0007669"/>
    <property type="project" value="UniProtKB-KW"/>
</dbReference>
<evidence type="ECO:0000256" key="2">
    <source>
        <dbReference type="ARBA" id="ARBA00022692"/>
    </source>
</evidence>
<comment type="caution">
    <text evidence="6">The sequence shown here is derived from an EMBL/GenBank/DDBJ whole genome shotgun (WGS) entry which is preliminary data.</text>
</comment>
<evidence type="ECO:0000313" key="6">
    <source>
        <dbReference type="EMBL" id="KRR04808.1"/>
    </source>
</evidence>
<dbReference type="Pfam" id="PF04140">
    <property type="entry name" value="ICMT"/>
    <property type="match status" value="1"/>
</dbReference>
<dbReference type="PANTHER" id="PTHR12714">
    <property type="entry name" value="PROTEIN-S ISOPRENYLCYSTEINE O-METHYLTRANSFERASE"/>
    <property type="match status" value="1"/>
</dbReference>
<dbReference type="EMBL" id="LLXZ01000127">
    <property type="protein sequence ID" value="KRR04808.1"/>
    <property type="molecule type" value="Genomic_DNA"/>
</dbReference>